<dbReference type="AlphaFoldDB" id="A0A6G6Y4X4"/>
<gene>
    <name evidence="3" type="ORF">G5C33_09590</name>
</gene>
<evidence type="ECO:0000256" key="1">
    <source>
        <dbReference type="SAM" id="MobiDB-lite"/>
    </source>
</evidence>
<keyword evidence="2" id="KW-0472">Membrane</keyword>
<keyword evidence="2" id="KW-0812">Transmembrane</keyword>
<feature type="region of interest" description="Disordered" evidence="1">
    <location>
        <begin position="54"/>
        <end position="79"/>
    </location>
</feature>
<feature type="transmembrane region" description="Helical" evidence="2">
    <location>
        <begin position="16"/>
        <end position="36"/>
    </location>
</feature>
<evidence type="ECO:0000313" key="4">
    <source>
        <dbReference type="Proteomes" id="UP000501568"/>
    </source>
</evidence>
<keyword evidence="4" id="KW-1185">Reference proteome</keyword>
<organism evidence="3 4">
    <name type="scientific">Stakelama tenebrarum</name>
    <dbReference type="NCBI Taxonomy" id="2711215"/>
    <lineage>
        <taxon>Bacteria</taxon>
        <taxon>Pseudomonadati</taxon>
        <taxon>Pseudomonadota</taxon>
        <taxon>Alphaproteobacteria</taxon>
        <taxon>Sphingomonadales</taxon>
        <taxon>Sphingomonadaceae</taxon>
        <taxon>Stakelama</taxon>
    </lineage>
</organism>
<dbReference type="EMBL" id="CP049109">
    <property type="protein sequence ID" value="QIG80004.1"/>
    <property type="molecule type" value="Genomic_DNA"/>
</dbReference>
<dbReference type="Proteomes" id="UP000501568">
    <property type="component" value="Chromosome"/>
</dbReference>
<evidence type="ECO:0000256" key="2">
    <source>
        <dbReference type="SAM" id="Phobius"/>
    </source>
</evidence>
<evidence type="ECO:0000313" key="3">
    <source>
        <dbReference type="EMBL" id="QIG80004.1"/>
    </source>
</evidence>
<sequence>MSWLAAKGALGLARGAWIAIVAALIAAAVLIAAAWFDSALDRAADAGATEAARAGGQKTLEQLGKANDAEDDLRRGGERSAERYAECMRWARTPANCERYRPDPGP</sequence>
<name>A0A6G6Y4X4_9SPHN</name>
<dbReference type="KEGG" id="spzr:G5C33_09590"/>
<dbReference type="RefSeq" id="WP_165327008.1">
    <property type="nucleotide sequence ID" value="NZ_CP049109.1"/>
</dbReference>
<keyword evidence="2" id="KW-1133">Transmembrane helix</keyword>
<reference evidence="3 4" key="1">
    <citation type="submission" date="2020-02" db="EMBL/GenBank/DDBJ databases">
        <authorList>
            <person name="Zheng R.K."/>
            <person name="Sun C.M."/>
        </authorList>
    </citation>
    <scope>NUCLEOTIDE SEQUENCE [LARGE SCALE GENOMIC DNA]</scope>
    <source>
        <strain evidence="4">zrk23</strain>
    </source>
</reference>
<protein>
    <submittedName>
        <fullName evidence="3">Uncharacterized protein</fullName>
    </submittedName>
</protein>
<accession>A0A6G6Y4X4</accession>
<proteinExistence type="predicted"/>